<name>A0A5M3MIP2_CONPW</name>
<feature type="region of interest" description="Disordered" evidence="1">
    <location>
        <begin position="176"/>
        <end position="267"/>
    </location>
</feature>
<feature type="compositionally biased region" description="Polar residues" evidence="1">
    <location>
        <begin position="137"/>
        <end position="146"/>
    </location>
</feature>
<reference evidence="3" key="1">
    <citation type="journal article" date="2012" name="Science">
        <title>The Paleozoic origin of enzymatic lignin decomposition reconstructed from 31 fungal genomes.</title>
        <authorList>
            <person name="Floudas D."/>
            <person name="Binder M."/>
            <person name="Riley R."/>
            <person name="Barry K."/>
            <person name="Blanchette R.A."/>
            <person name="Henrissat B."/>
            <person name="Martinez A.T."/>
            <person name="Otillar R."/>
            <person name="Spatafora J.W."/>
            <person name="Yadav J.S."/>
            <person name="Aerts A."/>
            <person name="Benoit I."/>
            <person name="Boyd A."/>
            <person name="Carlson A."/>
            <person name="Copeland A."/>
            <person name="Coutinho P.M."/>
            <person name="de Vries R.P."/>
            <person name="Ferreira P."/>
            <person name="Findley K."/>
            <person name="Foster B."/>
            <person name="Gaskell J."/>
            <person name="Glotzer D."/>
            <person name="Gorecki P."/>
            <person name="Heitman J."/>
            <person name="Hesse C."/>
            <person name="Hori C."/>
            <person name="Igarashi K."/>
            <person name="Jurgens J.A."/>
            <person name="Kallen N."/>
            <person name="Kersten P."/>
            <person name="Kohler A."/>
            <person name="Kuees U."/>
            <person name="Kumar T.K.A."/>
            <person name="Kuo A."/>
            <person name="LaButti K."/>
            <person name="Larrondo L.F."/>
            <person name="Lindquist E."/>
            <person name="Ling A."/>
            <person name="Lombard V."/>
            <person name="Lucas S."/>
            <person name="Lundell T."/>
            <person name="Martin R."/>
            <person name="McLaughlin D.J."/>
            <person name="Morgenstern I."/>
            <person name="Morin E."/>
            <person name="Murat C."/>
            <person name="Nagy L.G."/>
            <person name="Nolan M."/>
            <person name="Ohm R.A."/>
            <person name="Patyshakuliyeva A."/>
            <person name="Rokas A."/>
            <person name="Ruiz-Duenas F.J."/>
            <person name="Sabat G."/>
            <person name="Salamov A."/>
            <person name="Samejima M."/>
            <person name="Schmutz J."/>
            <person name="Slot J.C."/>
            <person name="St John F."/>
            <person name="Stenlid J."/>
            <person name="Sun H."/>
            <person name="Sun S."/>
            <person name="Syed K."/>
            <person name="Tsang A."/>
            <person name="Wiebenga A."/>
            <person name="Young D."/>
            <person name="Pisabarro A."/>
            <person name="Eastwood D.C."/>
            <person name="Martin F."/>
            <person name="Cullen D."/>
            <person name="Grigoriev I.V."/>
            <person name="Hibbett D.S."/>
        </authorList>
    </citation>
    <scope>NUCLEOTIDE SEQUENCE [LARGE SCALE GENOMIC DNA]</scope>
    <source>
        <strain evidence="3">RWD-64-598 SS2</strain>
    </source>
</reference>
<protein>
    <submittedName>
        <fullName evidence="2">Uncharacterized protein</fullName>
    </submittedName>
</protein>
<organism evidence="2 3">
    <name type="scientific">Coniophora puteana (strain RWD-64-598)</name>
    <name type="common">Brown rot fungus</name>
    <dbReference type="NCBI Taxonomy" id="741705"/>
    <lineage>
        <taxon>Eukaryota</taxon>
        <taxon>Fungi</taxon>
        <taxon>Dikarya</taxon>
        <taxon>Basidiomycota</taxon>
        <taxon>Agaricomycotina</taxon>
        <taxon>Agaricomycetes</taxon>
        <taxon>Agaricomycetidae</taxon>
        <taxon>Boletales</taxon>
        <taxon>Coniophorineae</taxon>
        <taxon>Coniophoraceae</taxon>
        <taxon>Coniophora</taxon>
    </lineage>
</organism>
<dbReference type="Proteomes" id="UP000053558">
    <property type="component" value="Unassembled WGS sequence"/>
</dbReference>
<evidence type="ECO:0000256" key="1">
    <source>
        <dbReference type="SAM" id="MobiDB-lite"/>
    </source>
</evidence>
<gene>
    <name evidence="2" type="ORF">CONPUDRAFT_167492</name>
</gene>
<dbReference type="OMA" id="ASIDSRC"/>
<dbReference type="EMBL" id="JH711582">
    <property type="protein sequence ID" value="EIW78491.1"/>
    <property type="molecule type" value="Genomic_DNA"/>
</dbReference>
<evidence type="ECO:0000313" key="3">
    <source>
        <dbReference type="Proteomes" id="UP000053558"/>
    </source>
</evidence>
<comment type="caution">
    <text evidence="2">The sequence shown here is derived from an EMBL/GenBank/DDBJ whole genome shotgun (WGS) entry which is preliminary data.</text>
</comment>
<dbReference type="RefSeq" id="XP_007771517.1">
    <property type="nucleotide sequence ID" value="XM_007773327.1"/>
</dbReference>
<keyword evidence="3" id="KW-1185">Reference proteome</keyword>
<dbReference type="GeneID" id="19205783"/>
<feature type="compositionally biased region" description="Polar residues" evidence="1">
    <location>
        <begin position="80"/>
        <end position="89"/>
    </location>
</feature>
<dbReference type="KEGG" id="cput:CONPUDRAFT_167492"/>
<dbReference type="OrthoDB" id="3265369at2759"/>
<feature type="compositionally biased region" description="Polar residues" evidence="1">
    <location>
        <begin position="223"/>
        <end position="233"/>
    </location>
</feature>
<accession>A0A5M3MIP2</accession>
<proteinExistence type="predicted"/>
<sequence length="267" mass="28412">MSSRAFTVFQDIPAEISKPARAKRAAALKPASSPVVSTSLSTLASIEKENLHPVTGTPAGPGSNSNIKKRKASGVLASKIVTTPATTAPSKKDKDAQPRKPSSSKGKSSEGRKSSKKVSSRKASSTLSIVDEKNAPNDPTTKPLSQATVEQAVIDSKCYEFTVSPLADVSRAFDITSPTDGELQTREMKNDLPTAIRDYFSPSLGQHSSTTDRDSSEPAAPEATTTDQTTLSTPERKKLYSSFTFSSPSPSSPRSEQQQLEQEPAPQ</sequence>
<feature type="region of interest" description="Disordered" evidence="1">
    <location>
        <begin position="48"/>
        <end position="146"/>
    </location>
</feature>
<feature type="compositionally biased region" description="Low complexity" evidence="1">
    <location>
        <begin position="241"/>
        <end position="267"/>
    </location>
</feature>
<dbReference type="AlphaFoldDB" id="A0A5M3MIP2"/>
<evidence type="ECO:0000313" key="2">
    <source>
        <dbReference type="EMBL" id="EIW78491.1"/>
    </source>
</evidence>